<dbReference type="PANTHER" id="PTHR15561">
    <property type="entry name" value="CALCITONIN GENE-RELATED PEPTIDE-RECEPTOR COMPONENT PROTEIN"/>
    <property type="match status" value="1"/>
</dbReference>
<proteinExistence type="inferred from homology"/>
<dbReference type="GO" id="GO:0006384">
    <property type="term" value="P:transcription initiation at RNA polymerase III promoter"/>
    <property type="evidence" value="ECO:0007669"/>
    <property type="project" value="InterPro"/>
</dbReference>
<dbReference type="InterPro" id="IPR005574">
    <property type="entry name" value="Rpb4/RPC9"/>
</dbReference>
<dbReference type="Pfam" id="PF03874">
    <property type="entry name" value="RNA_pol_Rpb4"/>
    <property type="match status" value="1"/>
</dbReference>
<dbReference type="PANTHER" id="PTHR15561:SF0">
    <property type="entry name" value="DNA-DIRECTED RNA POLYMERASE III SUBUNIT RPC9"/>
    <property type="match status" value="1"/>
</dbReference>
<name>A0A7S2VAI0_9STRA</name>
<evidence type="ECO:0000256" key="2">
    <source>
        <dbReference type="ARBA" id="ARBA00006898"/>
    </source>
</evidence>
<dbReference type="InterPro" id="IPR010997">
    <property type="entry name" value="HRDC-like_sf"/>
</dbReference>
<evidence type="ECO:0000256" key="1">
    <source>
        <dbReference type="ARBA" id="ARBA00004123"/>
    </source>
</evidence>
<organism evidence="7">
    <name type="scientific">Entomoneis paludosa</name>
    <dbReference type="NCBI Taxonomy" id="265537"/>
    <lineage>
        <taxon>Eukaryota</taxon>
        <taxon>Sar</taxon>
        <taxon>Stramenopiles</taxon>
        <taxon>Ochrophyta</taxon>
        <taxon>Bacillariophyta</taxon>
        <taxon>Bacillariophyceae</taxon>
        <taxon>Bacillariophycidae</taxon>
        <taxon>Entomoneidaceae</taxon>
        <taxon>Entomoneis</taxon>
    </lineage>
</organism>
<evidence type="ECO:0000256" key="4">
    <source>
        <dbReference type="ARBA" id="ARBA00022478"/>
    </source>
</evidence>
<dbReference type="EMBL" id="HBHT01004177">
    <property type="protein sequence ID" value="CAD9945434.1"/>
    <property type="molecule type" value="Transcribed_RNA"/>
</dbReference>
<protein>
    <recommendedName>
        <fullName evidence="3">DNA-directed RNA polymerase III subunit RPC9</fullName>
    </recommendedName>
</protein>
<evidence type="ECO:0000256" key="3">
    <source>
        <dbReference type="ARBA" id="ARBA00016672"/>
    </source>
</evidence>
<accession>A0A7S2VAI0</accession>
<dbReference type="InterPro" id="IPR038846">
    <property type="entry name" value="RPC9"/>
</dbReference>
<dbReference type="GO" id="GO:0005666">
    <property type="term" value="C:RNA polymerase III complex"/>
    <property type="evidence" value="ECO:0007669"/>
    <property type="project" value="InterPro"/>
</dbReference>
<keyword evidence="5" id="KW-0804">Transcription</keyword>
<evidence type="ECO:0000256" key="6">
    <source>
        <dbReference type="ARBA" id="ARBA00023242"/>
    </source>
</evidence>
<reference evidence="7" key="1">
    <citation type="submission" date="2021-01" db="EMBL/GenBank/DDBJ databases">
        <authorList>
            <person name="Corre E."/>
            <person name="Pelletier E."/>
            <person name="Niang G."/>
            <person name="Scheremetjew M."/>
            <person name="Finn R."/>
            <person name="Kale V."/>
            <person name="Holt S."/>
            <person name="Cochrane G."/>
            <person name="Meng A."/>
            <person name="Brown T."/>
            <person name="Cohen L."/>
        </authorList>
    </citation>
    <scope>NUCLEOTIDE SEQUENCE</scope>
    <source>
        <strain evidence="7">CCMP125</strain>
    </source>
</reference>
<dbReference type="Gene3D" id="1.20.1250.40">
    <property type="match status" value="1"/>
</dbReference>
<dbReference type="SUPFAM" id="SSF47819">
    <property type="entry name" value="HRDC-like"/>
    <property type="match status" value="1"/>
</dbReference>
<evidence type="ECO:0000313" key="7">
    <source>
        <dbReference type="EMBL" id="CAD9945434.1"/>
    </source>
</evidence>
<gene>
    <name evidence="7" type="ORF">APAL1065_LOCUS2779</name>
</gene>
<dbReference type="AlphaFoldDB" id="A0A7S2VAI0"/>
<comment type="similarity">
    <text evidence="2">Belongs to the eukaryotic RPC9 RNA polymerase subunit family.</text>
</comment>
<keyword evidence="4" id="KW-0240">DNA-directed RNA polymerase</keyword>
<evidence type="ECO:0000256" key="5">
    <source>
        <dbReference type="ARBA" id="ARBA00023163"/>
    </source>
</evidence>
<comment type="subcellular location">
    <subcellularLocation>
        <location evidence="1">Nucleus</location>
    </subcellularLocation>
</comment>
<keyword evidence="6" id="KW-0539">Nucleus</keyword>
<dbReference type="GO" id="GO:0000166">
    <property type="term" value="F:nucleotide binding"/>
    <property type="evidence" value="ECO:0007669"/>
    <property type="project" value="InterPro"/>
</dbReference>
<dbReference type="InterPro" id="IPR038324">
    <property type="entry name" value="Rpb4/RPC9_sf"/>
</dbReference>
<sequence length="127" mass="14062">MQSQKKNRFSMESSKSTGFGLTEAEAIEILNLVPSEPVELHLIVEELQSRLSERQQEELLALVATHRDSAEISKTEPEPEAEDLIEEDAAALEQDNGGEATFLPIETEINAATTVVKMEPPSIKQEE</sequence>